<keyword evidence="2" id="KW-1133">Transmembrane helix</keyword>
<reference evidence="4" key="1">
    <citation type="journal article" date="2012" name="Nature">
        <title>A physical, genetic and functional sequence assembly of the barley genome.</title>
        <authorList>
            <consortium name="The International Barley Genome Sequencing Consortium"/>
            <person name="Mayer K.F."/>
            <person name="Waugh R."/>
            <person name="Brown J.W."/>
            <person name="Schulman A."/>
            <person name="Langridge P."/>
            <person name="Platzer M."/>
            <person name="Fincher G.B."/>
            <person name="Muehlbauer G.J."/>
            <person name="Sato K."/>
            <person name="Close T.J."/>
            <person name="Wise R.P."/>
            <person name="Stein N."/>
        </authorList>
    </citation>
    <scope>NUCLEOTIDE SEQUENCE [LARGE SCALE GENOMIC DNA]</scope>
    <source>
        <strain evidence="4">cv. Morex</strain>
    </source>
</reference>
<dbReference type="OrthoDB" id="680497at2759"/>
<feature type="transmembrane region" description="Helical" evidence="2">
    <location>
        <begin position="497"/>
        <end position="517"/>
    </location>
</feature>
<dbReference type="GeneID" id="123403730"/>
<dbReference type="Proteomes" id="UP000011116">
    <property type="component" value="Chromosome 1H"/>
</dbReference>
<dbReference type="EnsemblPlants" id="HORVU.MOREX.r3.1HG0001980.1">
    <property type="protein sequence ID" value="HORVU.MOREX.r3.1HG0001980.1.CDS1"/>
    <property type="gene ID" value="HORVU.MOREX.r3.1HG0001980"/>
</dbReference>
<feature type="region of interest" description="Disordered" evidence="1">
    <location>
        <begin position="299"/>
        <end position="326"/>
    </location>
</feature>
<evidence type="ECO:0000256" key="2">
    <source>
        <dbReference type="SAM" id="Phobius"/>
    </source>
</evidence>
<sequence>MSMEPWSWVVTCDPGCWSMEETAAACSSDNRISFQTSLPSHSDSGMQLQVVEYAATATATATHDICSETVQVFEEVTQVFNDNYLVIMKDKMHKFPPSLGDVPDWWKVPATVAIGPYYHGEPGLLEAEQVKHSAANQCIRDSPVASLQEMYNAVFAVLPDALNLYYQDELAKFRHDDLLPMMFIDACFLVQFMRWYYLPEGDMHQALESYFSANYERICTDIMMLENQIPWVVVKTIFNLMPPAPSPWLSPWERFVIVMRRGLGNQVGPEDNIDVDPEYHPPHVLGLIWHYIVRNNNHHGDDDDEEDDHNNEDDDNDNDKDDDDKQKPLSISVAELAAIGITLVPTRKEWKAGLMSMRLKKKPRCFFVFGDLEVRPLYLSEGNAAWLVNMAAFELCKTPDFQSDHVHDRDSAVCSYLHLFAMLLDQQQDVHELQKEHLIEGGGLTSKMTLHFFASIGKNMRPGTFYLRIIMRIEKFRNDRSRLLRCILFLKRKRAKVMALISIIAAVVGILSSLQALKPH</sequence>
<gene>
    <name evidence="3" type="primary">LOC123403730</name>
</gene>
<evidence type="ECO:0000256" key="1">
    <source>
        <dbReference type="SAM" id="MobiDB-lite"/>
    </source>
</evidence>
<feature type="compositionally biased region" description="Acidic residues" evidence="1">
    <location>
        <begin position="302"/>
        <end position="322"/>
    </location>
</feature>
<name>A0A8I7B1Y0_HORVV</name>
<reference evidence="3" key="3">
    <citation type="submission" date="2022-01" db="UniProtKB">
        <authorList>
            <consortium name="EnsemblPlants"/>
        </authorList>
    </citation>
    <scope>IDENTIFICATION</scope>
    <source>
        <strain evidence="3">subsp. vulgare</strain>
    </source>
</reference>
<keyword evidence="2" id="KW-0812">Transmembrane</keyword>
<dbReference type="RefSeq" id="XP_044953582.1">
    <property type="nucleotide sequence ID" value="XM_045097647.1"/>
</dbReference>
<dbReference type="Pfam" id="PF03140">
    <property type="entry name" value="DUF247"/>
    <property type="match status" value="1"/>
</dbReference>
<organism evidence="3 4">
    <name type="scientific">Hordeum vulgare subsp. vulgare</name>
    <name type="common">Domesticated barley</name>
    <dbReference type="NCBI Taxonomy" id="112509"/>
    <lineage>
        <taxon>Eukaryota</taxon>
        <taxon>Viridiplantae</taxon>
        <taxon>Streptophyta</taxon>
        <taxon>Embryophyta</taxon>
        <taxon>Tracheophyta</taxon>
        <taxon>Spermatophyta</taxon>
        <taxon>Magnoliopsida</taxon>
        <taxon>Liliopsida</taxon>
        <taxon>Poales</taxon>
        <taxon>Poaceae</taxon>
        <taxon>BOP clade</taxon>
        <taxon>Pooideae</taxon>
        <taxon>Triticodae</taxon>
        <taxon>Triticeae</taxon>
        <taxon>Hordeinae</taxon>
        <taxon>Hordeum</taxon>
    </lineage>
</organism>
<keyword evidence="2" id="KW-0472">Membrane</keyword>
<evidence type="ECO:0000313" key="4">
    <source>
        <dbReference type="Proteomes" id="UP000011116"/>
    </source>
</evidence>
<dbReference type="KEGG" id="hvg:123403730"/>
<evidence type="ECO:0000313" key="3">
    <source>
        <dbReference type="EnsemblPlants" id="HORVU.MOREX.r3.1HG0001980.1.CDS1"/>
    </source>
</evidence>
<dbReference type="PANTHER" id="PTHR31549:SF226">
    <property type="entry name" value="UBIQUITIN-LIKE PROTEASE FAMILY PROFILE DOMAIN-CONTAINING PROTEIN"/>
    <property type="match status" value="1"/>
</dbReference>
<proteinExistence type="predicted"/>
<dbReference type="AlphaFoldDB" id="A0A8I7B1Y0"/>
<dbReference type="PANTHER" id="PTHR31549">
    <property type="entry name" value="PROTEIN, PUTATIVE (DUF247)-RELATED-RELATED"/>
    <property type="match status" value="1"/>
</dbReference>
<keyword evidence="4" id="KW-1185">Reference proteome</keyword>
<reference evidence="3" key="2">
    <citation type="submission" date="2020-10" db="EMBL/GenBank/DDBJ databases">
        <authorList>
            <person name="Scholz U."/>
            <person name="Mascher M."/>
            <person name="Fiebig A."/>
        </authorList>
    </citation>
    <scope>NUCLEOTIDE SEQUENCE [LARGE SCALE GENOMIC DNA]</scope>
    <source>
        <strain evidence="3">cv. Morex</strain>
    </source>
</reference>
<dbReference type="Gramene" id="HORVU.MOREX.r2.1HG0002520.1">
    <property type="protein sequence ID" value="HORVU.MOREX.r2.1HG0002520.1.CDS.1"/>
    <property type="gene ID" value="HORVU.MOREX.r2.1HG0002520"/>
</dbReference>
<protein>
    <submittedName>
        <fullName evidence="3">Uncharacterized protein</fullName>
    </submittedName>
</protein>
<accession>A0A8I7B1Y0</accession>
<dbReference type="InterPro" id="IPR004158">
    <property type="entry name" value="DUF247_pln"/>
</dbReference>
<dbReference type="Gramene" id="HORVU.MOREX.r3.1HG0001980.1">
    <property type="protein sequence ID" value="HORVU.MOREX.r3.1HG0001980.1.CDS1"/>
    <property type="gene ID" value="HORVU.MOREX.r3.1HG0001980"/>
</dbReference>